<dbReference type="EMBL" id="BOPH01000098">
    <property type="protein sequence ID" value="GIJ72312.1"/>
    <property type="molecule type" value="Genomic_DNA"/>
</dbReference>
<organism evidence="2 3">
    <name type="scientific">Virgisporangium ochraceum</name>
    <dbReference type="NCBI Taxonomy" id="65505"/>
    <lineage>
        <taxon>Bacteria</taxon>
        <taxon>Bacillati</taxon>
        <taxon>Actinomycetota</taxon>
        <taxon>Actinomycetes</taxon>
        <taxon>Micromonosporales</taxon>
        <taxon>Micromonosporaceae</taxon>
        <taxon>Virgisporangium</taxon>
    </lineage>
</organism>
<evidence type="ECO:0000313" key="2">
    <source>
        <dbReference type="EMBL" id="GIJ72312.1"/>
    </source>
</evidence>
<comment type="caution">
    <text evidence="2">The sequence shown here is derived from an EMBL/GenBank/DDBJ whole genome shotgun (WGS) entry which is preliminary data.</text>
</comment>
<protein>
    <submittedName>
        <fullName evidence="2">Aminoglycoside phosphotransferase</fullName>
    </submittedName>
</protein>
<dbReference type="InterPro" id="IPR011009">
    <property type="entry name" value="Kinase-like_dom_sf"/>
</dbReference>
<accession>A0A8J4EHK9</accession>
<dbReference type="Proteomes" id="UP000635606">
    <property type="component" value="Unassembled WGS sequence"/>
</dbReference>
<reference evidence="2" key="1">
    <citation type="submission" date="2021-01" db="EMBL/GenBank/DDBJ databases">
        <title>Whole genome shotgun sequence of Virgisporangium ochraceum NBRC 16418.</title>
        <authorList>
            <person name="Komaki H."/>
            <person name="Tamura T."/>
        </authorList>
    </citation>
    <scope>NUCLEOTIDE SEQUENCE</scope>
    <source>
        <strain evidence="2">NBRC 16418</strain>
    </source>
</reference>
<dbReference type="PANTHER" id="PTHR21310">
    <property type="entry name" value="AMINOGLYCOSIDE PHOSPHOTRANSFERASE-RELATED-RELATED"/>
    <property type="match status" value="1"/>
</dbReference>
<dbReference type="PANTHER" id="PTHR21310:SF42">
    <property type="entry name" value="BIFUNCTIONAL AAC_APH"/>
    <property type="match status" value="1"/>
</dbReference>
<feature type="domain" description="Aminoglycoside phosphotransferase" evidence="1">
    <location>
        <begin position="31"/>
        <end position="261"/>
    </location>
</feature>
<sequence length="304" mass="33060">MPAEINEDLVRRLLSDQFPQWSHLPVRPVDHSGWDNRTFRLGDDLSVRLPSADAYQHAVAKEQRWLPLLAPHLPLPVPAPVAHGRPSDDFPRPWSVYRWLAGAPASPHLDGGNVADPTAFATAVAEFLVALRACDATDGPAPGPHNFHRGGPVAYYTPDVERSLAALVDEVPVGAARQVWDDAQASTWPADPVWFHGDVAFGNLLVEDGTLAAVIDFGTSGVGDPACDLALAWTMLTGKSRDAFRSTLALDADTWARGRGWALWKALLIMEGALEAGNDAEAAEQRRVIREVLVDHERARFALS</sequence>
<dbReference type="SUPFAM" id="SSF56112">
    <property type="entry name" value="Protein kinase-like (PK-like)"/>
    <property type="match status" value="1"/>
</dbReference>
<gene>
    <name evidence="2" type="ORF">Voc01_072290</name>
</gene>
<dbReference type="InterPro" id="IPR002575">
    <property type="entry name" value="Aminoglycoside_PTrfase"/>
</dbReference>
<evidence type="ECO:0000313" key="3">
    <source>
        <dbReference type="Proteomes" id="UP000635606"/>
    </source>
</evidence>
<keyword evidence="3" id="KW-1185">Reference proteome</keyword>
<dbReference type="RefSeq" id="WP_239160720.1">
    <property type="nucleotide sequence ID" value="NZ_BOPH01000098.1"/>
</dbReference>
<dbReference type="InterPro" id="IPR051678">
    <property type="entry name" value="AGP_Transferase"/>
</dbReference>
<dbReference type="Gene3D" id="3.90.1200.10">
    <property type="match status" value="1"/>
</dbReference>
<dbReference type="CDD" id="cd05155">
    <property type="entry name" value="APH_ChoK_like_1"/>
    <property type="match status" value="1"/>
</dbReference>
<dbReference type="AlphaFoldDB" id="A0A8J4EHK9"/>
<evidence type="ECO:0000259" key="1">
    <source>
        <dbReference type="Pfam" id="PF01636"/>
    </source>
</evidence>
<proteinExistence type="predicted"/>
<dbReference type="Gene3D" id="3.30.200.20">
    <property type="entry name" value="Phosphorylase Kinase, domain 1"/>
    <property type="match status" value="1"/>
</dbReference>
<dbReference type="Pfam" id="PF01636">
    <property type="entry name" value="APH"/>
    <property type="match status" value="1"/>
</dbReference>
<name>A0A8J4EHK9_9ACTN</name>